<sequence>MLSFPVSDYPAAENLYRRASIQRDVVSVIRCRWTKIRFIANNLGAWLSHCHMEWYMTAGLILAFIVSPDQLLAQGYTTSNSQQNVCNAA</sequence>
<comment type="caution">
    <text evidence="7">The sequence shown here is derived from an EMBL/GenBank/DDBJ whole genome shotgun (WGS) entry which is preliminary data.</text>
</comment>
<dbReference type="InterPro" id="IPR011706">
    <property type="entry name" value="Cu-oxidase_C"/>
</dbReference>
<dbReference type="EMBL" id="CAJNXB010003306">
    <property type="protein sequence ID" value="CAF3307656.1"/>
    <property type="molecule type" value="Genomic_DNA"/>
</dbReference>
<evidence type="ECO:0000313" key="5">
    <source>
        <dbReference type="EMBL" id="CAF4299017.1"/>
    </source>
</evidence>
<gene>
    <name evidence="6" type="ORF">HFQ381_LOCUS30278</name>
    <name evidence="3" type="ORF">LUA448_LOCUS32835</name>
    <name evidence="7" type="ORF">QYT958_LOCUS27261</name>
    <name evidence="2" type="ORF">TIS948_LOCUS18972</name>
    <name evidence="8" type="ORF">TOA249_LOCUS27635</name>
    <name evidence="5" type="ORF">TSG867_LOCUS6129</name>
    <name evidence="4" type="ORF">UJA718_LOCUS9946</name>
</gene>
<name>A0A821S3Z1_9BILA</name>
<dbReference type="OrthoDB" id="2121828at2759"/>
<dbReference type="Proteomes" id="UP000663862">
    <property type="component" value="Unassembled WGS sequence"/>
</dbReference>
<dbReference type="GO" id="GO:0016491">
    <property type="term" value="F:oxidoreductase activity"/>
    <property type="evidence" value="ECO:0007669"/>
    <property type="project" value="InterPro"/>
</dbReference>
<dbReference type="InterPro" id="IPR008972">
    <property type="entry name" value="Cupredoxin"/>
</dbReference>
<dbReference type="EMBL" id="CAJOBQ010000225">
    <property type="protein sequence ID" value="CAF4299017.1"/>
    <property type="molecule type" value="Genomic_DNA"/>
</dbReference>
<feature type="domain" description="Plastocyanin-like" evidence="1">
    <location>
        <begin position="18"/>
        <end position="69"/>
    </location>
</feature>
<evidence type="ECO:0000313" key="6">
    <source>
        <dbReference type="EMBL" id="CAF4540230.1"/>
    </source>
</evidence>
<dbReference type="EMBL" id="CAJOBO010005252">
    <property type="protein sequence ID" value="CAF4540230.1"/>
    <property type="molecule type" value="Genomic_DNA"/>
</dbReference>
<organism evidence="7 9">
    <name type="scientific">Rotaria socialis</name>
    <dbReference type="NCBI Taxonomy" id="392032"/>
    <lineage>
        <taxon>Eukaryota</taxon>
        <taxon>Metazoa</taxon>
        <taxon>Spiralia</taxon>
        <taxon>Gnathifera</taxon>
        <taxon>Rotifera</taxon>
        <taxon>Eurotatoria</taxon>
        <taxon>Bdelloidea</taxon>
        <taxon>Philodinida</taxon>
        <taxon>Philodinidae</taxon>
        <taxon>Rotaria</taxon>
    </lineage>
</organism>
<accession>A0A821S3Z1</accession>
<dbReference type="Proteomes" id="UP000663838">
    <property type="component" value="Unassembled WGS sequence"/>
</dbReference>
<dbReference type="Gene3D" id="2.60.40.420">
    <property type="entry name" value="Cupredoxins - blue copper proteins"/>
    <property type="match status" value="1"/>
</dbReference>
<dbReference type="GO" id="GO:0005507">
    <property type="term" value="F:copper ion binding"/>
    <property type="evidence" value="ECO:0007669"/>
    <property type="project" value="InterPro"/>
</dbReference>
<evidence type="ECO:0000313" key="7">
    <source>
        <dbReference type="EMBL" id="CAF4852152.1"/>
    </source>
</evidence>
<dbReference type="Proteomes" id="UP000663833">
    <property type="component" value="Unassembled WGS sequence"/>
</dbReference>
<evidence type="ECO:0000313" key="9">
    <source>
        <dbReference type="Proteomes" id="UP000663848"/>
    </source>
</evidence>
<dbReference type="Proteomes" id="UP000663873">
    <property type="component" value="Unassembled WGS sequence"/>
</dbReference>
<dbReference type="EMBL" id="CAJNYD010004935">
    <property type="protein sequence ID" value="CAF3648398.1"/>
    <property type="molecule type" value="Genomic_DNA"/>
</dbReference>
<reference evidence="7" key="1">
    <citation type="submission" date="2021-02" db="EMBL/GenBank/DDBJ databases">
        <authorList>
            <person name="Nowell W R."/>
        </authorList>
    </citation>
    <scope>NUCLEOTIDE SEQUENCE</scope>
</reference>
<evidence type="ECO:0000313" key="2">
    <source>
        <dbReference type="EMBL" id="CAF3307656.1"/>
    </source>
</evidence>
<evidence type="ECO:0000313" key="8">
    <source>
        <dbReference type="EMBL" id="CAF4860276.1"/>
    </source>
</evidence>
<dbReference type="Proteomes" id="UP000663851">
    <property type="component" value="Unassembled WGS sequence"/>
</dbReference>
<proteinExistence type="predicted"/>
<keyword evidence="10" id="KW-1185">Reference proteome</keyword>
<dbReference type="SUPFAM" id="SSF49503">
    <property type="entry name" value="Cupredoxins"/>
    <property type="match status" value="1"/>
</dbReference>
<evidence type="ECO:0000259" key="1">
    <source>
        <dbReference type="Pfam" id="PF07731"/>
    </source>
</evidence>
<dbReference type="Proteomes" id="UP000663825">
    <property type="component" value="Unassembled WGS sequence"/>
</dbReference>
<evidence type="ECO:0000313" key="4">
    <source>
        <dbReference type="EMBL" id="CAF4257582.1"/>
    </source>
</evidence>
<dbReference type="EMBL" id="CAJOBP010001140">
    <property type="protein sequence ID" value="CAF4257582.1"/>
    <property type="molecule type" value="Genomic_DNA"/>
</dbReference>
<evidence type="ECO:0000313" key="3">
    <source>
        <dbReference type="EMBL" id="CAF3648398.1"/>
    </source>
</evidence>
<evidence type="ECO:0000313" key="10">
    <source>
        <dbReference type="Proteomes" id="UP000663873"/>
    </source>
</evidence>
<dbReference type="Pfam" id="PF07731">
    <property type="entry name" value="Cu-oxidase_2"/>
    <property type="match status" value="1"/>
</dbReference>
<protein>
    <recommendedName>
        <fullName evidence="1">Plastocyanin-like domain-containing protein</fullName>
    </recommendedName>
</protein>
<dbReference type="EMBL" id="CAJOBS010003575">
    <property type="protein sequence ID" value="CAF4860276.1"/>
    <property type="molecule type" value="Genomic_DNA"/>
</dbReference>
<dbReference type="EMBL" id="CAJOBR010006843">
    <property type="protein sequence ID" value="CAF4852152.1"/>
    <property type="molecule type" value="Genomic_DNA"/>
</dbReference>
<dbReference type="Proteomes" id="UP000663848">
    <property type="component" value="Unassembled WGS sequence"/>
</dbReference>
<dbReference type="AlphaFoldDB" id="A0A821S3Z1"/>